<dbReference type="PROSITE" id="PS50112">
    <property type="entry name" value="PAS"/>
    <property type="match status" value="1"/>
</dbReference>
<dbReference type="InterPro" id="IPR035965">
    <property type="entry name" value="PAS-like_dom_sf"/>
</dbReference>
<evidence type="ECO:0000313" key="4">
    <source>
        <dbReference type="EMBL" id="ABS03921.1"/>
    </source>
</evidence>
<keyword evidence="5" id="KW-1185">Reference proteome</keyword>
<dbReference type="SMART" id="SM00091">
    <property type="entry name" value="PAS"/>
    <property type="match status" value="1"/>
</dbReference>
<dbReference type="CDD" id="cd01949">
    <property type="entry name" value="GGDEF"/>
    <property type="match status" value="1"/>
</dbReference>
<feature type="domain" description="PAS" evidence="2">
    <location>
        <begin position="58"/>
        <end position="126"/>
    </location>
</feature>
<dbReference type="InterPro" id="IPR052155">
    <property type="entry name" value="Biofilm_reg_signaling"/>
</dbReference>
<dbReference type="SUPFAM" id="SSF55785">
    <property type="entry name" value="PYP-like sensor domain (PAS domain)"/>
    <property type="match status" value="1"/>
</dbReference>
<dbReference type="SUPFAM" id="SSF55073">
    <property type="entry name" value="Nucleotide cyclase"/>
    <property type="match status" value="1"/>
</dbReference>
<dbReference type="NCBIfam" id="TIGR00254">
    <property type="entry name" value="GGDEF"/>
    <property type="match status" value="1"/>
</dbReference>
<dbReference type="InterPro" id="IPR000160">
    <property type="entry name" value="GGDEF_dom"/>
</dbReference>
<reference evidence="5" key="1">
    <citation type="journal article" date="2008" name="PLoS ONE">
        <title>Survival in nuclear waste, extreme resistance, and potential applications gleaned from the genome sequence of Kineococcus radiotolerans SRS30216.</title>
        <authorList>
            <person name="Bagwell C.E."/>
            <person name="Bhat S."/>
            <person name="Hawkins G.M."/>
            <person name="Smith B.W."/>
            <person name="Biswas T."/>
            <person name="Hoover T.R."/>
            <person name="Saunders E."/>
            <person name="Han C.S."/>
            <person name="Tsodikov O.V."/>
            <person name="Shimkets L.J."/>
        </authorList>
    </citation>
    <scope>NUCLEOTIDE SEQUENCE [LARGE SCALE GENOMIC DNA]</scope>
    <source>
        <strain evidence="5">ATCC BAA-149 / DSM 14245 / SRS30216</strain>
    </source>
</reference>
<dbReference type="eggNOG" id="COG2199">
    <property type="taxonomic scope" value="Bacteria"/>
</dbReference>
<accession>A6WAT2</accession>
<dbReference type="InterPro" id="IPR029787">
    <property type="entry name" value="Nucleotide_cyclase"/>
</dbReference>
<dbReference type="AlphaFoldDB" id="A6WAT2"/>
<dbReference type="SMART" id="SM00267">
    <property type="entry name" value="GGDEF"/>
    <property type="match status" value="1"/>
</dbReference>
<name>A6WAT2_KINRD</name>
<dbReference type="NCBIfam" id="TIGR00229">
    <property type="entry name" value="sensory_box"/>
    <property type="match status" value="1"/>
</dbReference>
<feature type="domain" description="GGDEF" evidence="3">
    <location>
        <begin position="215"/>
        <end position="348"/>
    </location>
</feature>
<sequence>MDDDAVLDGPGRGTGRRAGPRAGADHDSKRAPRRRSRPESQSAPGSAPGSASESAGLAEDAVSAFLHAPLAVAVCHPDGTVLRVNPAMTALLGYPPQDLLGRDLFRLLPDDLVAAAKAAYAALRRGDVDTVVHETRFATATGPRRDVRVTTSAVRDTAPGREHLIMHLEDITDREDLRRRLQYEASHDSLTGLWNRARFLEELDRALPRGERHDQPVSVLYLDLDNFKAVNDRHGHAAGDRLLQSFGDHLRDCVRPEDTAARLGGDEFAVLCENTTAAQAAVVVERLTGGTWASAFTDLALGVAIGIATTPAAGTDTHGAADGDHGSAETLLHRADGDMYAVKARRGG</sequence>
<dbReference type="Gene3D" id="3.30.70.270">
    <property type="match status" value="1"/>
</dbReference>
<gene>
    <name evidence="4" type="ordered locus">Krad_2442</name>
</gene>
<dbReference type="HOGENOM" id="CLU_000445_11_4_11"/>
<dbReference type="Pfam" id="PF08448">
    <property type="entry name" value="PAS_4"/>
    <property type="match status" value="1"/>
</dbReference>
<dbReference type="STRING" id="266940.Krad_2442"/>
<dbReference type="InterPro" id="IPR043128">
    <property type="entry name" value="Rev_trsase/Diguanyl_cyclase"/>
</dbReference>
<feature type="region of interest" description="Disordered" evidence="1">
    <location>
        <begin position="1"/>
        <end position="55"/>
    </location>
</feature>
<evidence type="ECO:0000256" key="1">
    <source>
        <dbReference type="SAM" id="MobiDB-lite"/>
    </source>
</evidence>
<protein>
    <submittedName>
        <fullName evidence="4">Diguanylate cyclase with PAS/PAC sensor</fullName>
    </submittedName>
</protein>
<evidence type="ECO:0000259" key="3">
    <source>
        <dbReference type="PROSITE" id="PS50887"/>
    </source>
</evidence>
<dbReference type="InterPro" id="IPR000014">
    <property type="entry name" value="PAS"/>
</dbReference>
<dbReference type="PANTHER" id="PTHR44757">
    <property type="entry name" value="DIGUANYLATE CYCLASE DGCP"/>
    <property type="match status" value="1"/>
</dbReference>
<dbReference type="InterPro" id="IPR013656">
    <property type="entry name" value="PAS_4"/>
</dbReference>
<proteinExistence type="predicted"/>
<dbReference type="Gene3D" id="3.30.450.20">
    <property type="entry name" value="PAS domain"/>
    <property type="match status" value="1"/>
</dbReference>
<evidence type="ECO:0000313" key="5">
    <source>
        <dbReference type="Proteomes" id="UP000001116"/>
    </source>
</evidence>
<feature type="compositionally biased region" description="Low complexity" evidence="1">
    <location>
        <begin position="39"/>
        <end position="55"/>
    </location>
</feature>
<dbReference type="PROSITE" id="PS50887">
    <property type="entry name" value="GGDEF"/>
    <property type="match status" value="1"/>
</dbReference>
<dbReference type="EMBL" id="CP000750">
    <property type="protein sequence ID" value="ABS03921.1"/>
    <property type="molecule type" value="Genomic_DNA"/>
</dbReference>
<dbReference type="KEGG" id="kra:Krad_2442"/>
<dbReference type="CDD" id="cd00130">
    <property type="entry name" value="PAS"/>
    <property type="match status" value="1"/>
</dbReference>
<evidence type="ECO:0000259" key="2">
    <source>
        <dbReference type="PROSITE" id="PS50112"/>
    </source>
</evidence>
<dbReference type="Pfam" id="PF00990">
    <property type="entry name" value="GGDEF"/>
    <property type="match status" value="1"/>
</dbReference>
<dbReference type="Proteomes" id="UP000001116">
    <property type="component" value="Chromosome"/>
</dbReference>
<organism evidence="4 5">
    <name type="scientific">Kineococcus radiotolerans (strain ATCC BAA-149 / DSM 14245 / SRS30216)</name>
    <dbReference type="NCBI Taxonomy" id="266940"/>
    <lineage>
        <taxon>Bacteria</taxon>
        <taxon>Bacillati</taxon>
        <taxon>Actinomycetota</taxon>
        <taxon>Actinomycetes</taxon>
        <taxon>Kineosporiales</taxon>
        <taxon>Kineosporiaceae</taxon>
        <taxon>Kineococcus</taxon>
    </lineage>
</organism>
<dbReference type="PANTHER" id="PTHR44757:SF2">
    <property type="entry name" value="BIOFILM ARCHITECTURE MAINTENANCE PROTEIN MBAA"/>
    <property type="match status" value="1"/>
</dbReference>